<name>A0A401XKU7_9FLAO</name>
<dbReference type="Proteomes" id="UP000286715">
    <property type="component" value="Unassembled WGS sequence"/>
</dbReference>
<dbReference type="EMBL" id="BHZE01000008">
    <property type="protein sequence ID" value="GCD77610.1"/>
    <property type="molecule type" value="Genomic_DNA"/>
</dbReference>
<reference evidence="1 2" key="1">
    <citation type="submission" date="2018-11" db="EMBL/GenBank/DDBJ databases">
        <title>Schleiferia aggregans sp. nov., a moderately thermophilic heterotrophic bacterium isolated from microbial mats at a terrestrial hot spring.</title>
        <authorList>
            <person name="Iino T."/>
            <person name="Ohkuma M."/>
            <person name="Haruta S."/>
        </authorList>
    </citation>
    <scope>NUCLEOTIDE SEQUENCE [LARGE SCALE GENOMIC DNA]</scope>
    <source>
        <strain evidence="1 2">LA</strain>
    </source>
</reference>
<proteinExistence type="predicted"/>
<sequence>MINVTEDVDENETWAPDSIRIFPVVYGDGMLSRAMEDDTAKMRISLLDGESRGGVQFCALLS</sequence>
<comment type="caution">
    <text evidence="1">The sequence shown here is derived from an EMBL/GenBank/DDBJ whole genome shotgun (WGS) entry which is preliminary data.</text>
</comment>
<organism evidence="1 2">
    <name type="scientific">Thermaurantimonas aggregans</name>
    <dbReference type="NCBI Taxonomy" id="2173829"/>
    <lineage>
        <taxon>Bacteria</taxon>
        <taxon>Pseudomonadati</taxon>
        <taxon>Bacteroidota</taxon>
        <taxon>Flavobacteriia</taxon>
        <taxon>Flavobacteriales</taxon>
        <taxon>Schleiferiaceae</taxon>
        <taxon>Thermaurantimonas</taxon>
    </lineage>
</organism>
<keyword evidence="2" id="KW-1185">Reference proteome</keyword>
<gene>
    <name evidence="1" type="ORF">JCM31826_10920</name>
</gene>
<dbReference type="AlphaFoldDB" id="A0A401XKU7"/>
<accession>A0A401XKU7</accession>
<protein>
    <submittedName>
        <fullName evidence="1">Uncharacterized protein</fullName>
    </submittedName>
</protein>
<evidence type="ECO:0000313" key="1">
    <source>
        <dbReference type="EMBL" id="GCD77610.1"/>
    </source>
</evidence>
<evidence type="ECO:0000313" key="2">
    <source>
        <dbReference type="Proteomes" id="UP000286715"/>
    </source>
</evidence>